<evidence type="ECO:0000313" key="2">
    <source>
        <dbReference type="Proteomes" id="UP000004994"/>
    </source>
</evidence>
<name>A0A3Q7GWH4_SOLLC</name>
<proteinExistence type="predicted"/>
<sequence>MKKLLRLSHEEKNIFLDMACFFRGRKRDDVITILNSFGFQIRDWNRYPHPKITLIYF</sequence>
<dbReference type="PaxDb" id="4081-Solyc06g065130.1.1"/>
<organism evidence="1">
    <name type="scientific">Solanum lycopersicum</name>
    <name type="common">Tomato</name>
    <name type="synonym">Lycopersicon esculentum</name>
    <dbReference type="NCBI Taxonomy" id="4081"/>
    <lineage>
        <taxon>Eukaryota</taxon>
        <taxon>Viridiplantae</taxon>
        <taxon>Streptophyta</taxon>
        <taxon>Embryophyta</taxon>
        <taxon>Tracheophyta</taxon>
        <taxon>Spermatophyta</taxon>
        <taxon>Magnoliopsida</taxon>
        <taxon>eudicotyledons</taxon>
        <taxon>Gunneridae</taxon>
        <taxon>Pentapetalae</taxon>
        <taxon>asterids</taxon>
        <taxon>lamiids</taxon>
        <taxon>Solanales</taxon>
        <taxon>Solanaceae</taxon>
        <taxon>Solanoideae</taxon>
        <taxon>Solaneae</taxon>
        <taxon>Solanum</taxon>
        <taxon>Solanum subgen. Lycopersicon</taxon>
    </lineage>
</organism>
<dbReference type="Proteomes" id="UP000004994">
    <property type="component" value="Chromosome 6"/>
</dbReference>
<dbReference type="InParanoid" id="A0A3Q7GWH4"/>
<dbReference type="Gramene" id="Solyc06g065130.1.1">
    <property type="protein sequence ID" value="Solyc06g065130.1.1.1"/>
    <property type="gene ID" value="Solyc06g065130.1"/>
</dbReference>
<accession>A0A3Q7GWH4</accession>
<reference evidence="1" key="1">
    <citation type="journal article" date="2012" name="Nature">
        <title>The tomato genome sequence provides insights into fleshy fruit evolution.</title>
        <authorList>
            <consortium name="Tomato Genome Consortium"/>
        </authorList>
    </citation>
    <scope>NUCLEOTIDE SEQUENCE [LARGE SCALE GENOMIC DNA]</scope>
    <source>
        <strain evidence="1">cv. Heinz 1706</strain>
    </source>
</reference>
<dbReference type="AlphaFoldDB" id="A0A3Q7GWH4"/>
<evidence type="ECO:0000313" key="1">
    <source>
        <dbReference type="EnsemblPlants" id="Solyc06g065130.1.1.1"/>
    </source>
</evidence>
<reference evidence="1" key="2">
    <citation type="submission" date="2019-01" db="UniProtKB">
        <authorList>
            <consortium name="EnsemblPlants"/>
        </authorList>
    </citation>
    <scope>IDENTIFICATION</scope>
    <source>
        <strain evidence="1">cv. Heinz 1706</strain>
    </source>
</reference>
<dbReference type="EnsemblPlants" id="Solyc06g065130.1.1">
    <property type="protein sequence ID" value="Solyc06g065130.1.1.1"/>
    <property type="gene ID" value="Solyc06g065130.1"/>
</dbReference>
<protein>
    <submittedName>
        <fullName evidence="1">Uncharacterized protein</fullName>
    </submittedName>
</protein>
<keyword evidence="2" id="KW-1185">Reference proteome</keyword>